<evidence type="ECO:0000313" key="14">
    <source>
        <dbReference type="Proteomes" id="UP000054886"/>
    </source>
</evidence>
<evidence type="ECO:0000256" key="4">
    <source>
        <dbReference type="ARBA" id="ARBA00022692"/>
    </source>
</evidence>
<proteinExistence type="inferred from homology"/>
<dbReference type="InterPro" id="IPR032880">
    <property type="entry name" value="CSC1/OSCA1-like_N"/>
</dbReference>
<dbReference type="GO" id="GO:0005886">
    <property type="term" value="C:plasma membrane"/>
    <property type="evidence" value="ECO:0007669"/>
    <property type="project" value="TreeGrafter"/>
</dbReference>
<feature type="transmembrane region" description="Helical" evidence="8">
    <location>
        <begin position="464"/>
        <end position="490"/>
    </location>
</feature>
<dbReference type="VEuPathDB" id="FungiDB:GVI51_H02013"/>
<dbReference type="Pfam" id="PF02714">
    <property type="entry name" value="RSN1_7TM"/>
    <property type="match status" value="1"/>
</dbReference>
<dbReference type="InterPro" id="IPR003864">
    <property type="entry name" value="CSC1/OSCA1-like_7TM"/>
</dbReference>
<feature type="transmembrane region" description="Helical" evidence="8">
    <location>
        <begin position="374"/>
        <end position="397"/>
    </location>
</feature>
<evidence type="ECO:0000259" key="12">
    <source>
        <dbReference type="Pfam" id="PF14703"/>
    </source>
</evidence>
<evidence type="ECO:0000256" key="3">
    <source>
        <dbReference type="ARBA" id="ARBA00022448"/>
    </source>
</evidence>
<evidence type="ECO:0000256" key="2">
    <source>
        <dbReference type="ARBA" id="ARBA00007779"/>
    </source>
</evidence>
<organism evidence="13 14">
    <name type="scientific">Candida glabrata</name>
    <name type="common">Yeast</name>
    <name type="synonym">Torulopsis glabrata</name>
    <dbReference type="NCBI Taxonomy" id="5478"/>
    <lineage>
        <taxon>Eukaryota</taxon>
        <taxon>Fungi</taxon>
        <taxon>Dikarya</taxon>
        <taxon>Ascomycota</taxon>
        <taxon>Saccharomycotina</taxon>
        <taxon>Saccharomycetes</taxon>
        <taxon>Saccharomycetales</taxon>
        <taxon>Saccharomycetaceae</taxon>
        <taxon>Nakaseomyces</taxon>
    </lineage>
</organism>
<accession>A0A0W0ECP8</accession>
<feature type="transmembrane region" description="Helical" evidence="8">
    <location>
        <begin position="576"/>
        <end position="603"/>
    </location>
</feature>
<dbReference type="VEuPathDB" id="FungiDB:GWK60_H02035"/>
<dbReference type="InterPro" id="IPR045122">
    <property type="entry name" value="Csc1-like"/>
</dbReference>
<keyword evidence="3" id="KW-0813">Transport</keyword>
<evidence type="ECO:0000256" key="6">
    <source>
        <dbReference type="ARBA" id="ARBA00023136"/>
    </source>
</evidence>
<dbReference type="InterPro" id="IPR022257">
    <property type="entry name" value="PHM7_ext"/>
</dbReference>
<comment type="subcellular location">
    <subcellularLocation>
        <location evidence="1">Membrane</location>
        <topology evidence="1">Multi-pass membrane protein</topology>
    </subcellularLocation>
</comment>
<reference evidence="13 14" key="1">
    <citation type="submission" date="2015-10" db="EMBL/GenBank/DDBJ databases">
        <title>Draft genomes sequences of Candida glabrata isolates 1A, 1B, 2A, 2B, 3A and 3B.</title>
        <authorList>
            <person name="Haavelsrud O.E."/>
            <person name="Gaustad P."/>
        </authorList>
    </citation>
    <scope>NUCLEOTIDE SEQUENCE [LARGE SCALE GENOMIC DNA]</scope>
    <source>
        <strain evidence="13">910700640</strain>
    </source>
</reference>
<feature type="region of interest" description="Disordered" evidence="7">
    <location>
        <begin position="897"/>
        <end position="918"/>
    </location>
</feature>
<feature type="domain" description="10TM putative phosphate transporter extracellular tail" evidence="10">
    <location>
        <begin position="796"/>
        <end position="889"/>
    </location>
</feature>
<feature type="domain" description="CSC1/OSCA1-like 7TM region" evidence="9">
    <location>
        <begin position="370"/>
        <end position="642"/>
    </location>
</feature>
<dbReference type="Pfam" id="PF14703">
    <property type="entry name" value="PHM7_cyt"/>
    <property type="match status" value="1"/>
</dbReference>
<feature type="transmembrane region" description="Helical" evidence="8">
    <location>
        <begin position="417"/>
        <end position="443"/>
    </location>
</feature>
<evidence type="ECO:0000256" key="1">
    <source>
        <dbReference type="ARBA" id="ARBA00004141"/>
    </source>
</evidence>
<dbReference type="PANTHER" id="PTHR13018:SF26">
    <property type="entry name" value="DOMAIN PROTEIN, PUTATIVE (AFU_ORTHOLOGUE AFUA_5G10920)-RELATED"/>
    <property type="match status" value="1"/>
</dbReference>
<feature type="transmembrane region" description="Helical" evidence="8">
    <location>
        <begin position="14"/>
        <end position="37"/>
    </location>
</feature>
<evidence type="ECO:0000256" key="7">
    <source>
        <dbReference type="SAM" id="MobiDB-lite"/>
    </source>
</evidence>
<keyword evidence="4 8" id="KW-0812">Transmembrane</keyword>
<keyword evidence="5 8" id="KW-1133">Transmembrane helix</keyword>
<feature type="transmembrane region" description="Helical" evidence="8">
    <location>
        <begin position="141"/>
        <end position="160"/>
    </location>
</feature>
<evidence type="ECO:0000256" key="8">
    <source>
        <dbReference type="SAM" id="Phobius"/>
    </source>
</evidence>
<feature type="transmembrane region" description="Helical" evidence="8">
    <location>
        <begin position="651"/>
        <end position="668"/>
    </location>
</feature>
<evidence type="ECO:0000259" key="11">
    <source>
        <dbReference type="Pfam" id="PF13967"/>
    </source>
</evidence>
<feature type="transmembrane region" description="Helical" evidence="8">
    <location>
        <begin position="510"/>
        <end position="539"/>
    </location>
</feature>
<feature type="transmembrane region" description="Helical" evidence="8">
    <location>
        <begin position="551"/>
        <end position="570"/>
    </location>
</feature>
<evidence type="ECO:0000259" key="10">
    <source>
        <dbReference type="Pfam" id="PF12621"/>
    </source>
</evidence>
<dbReference type="Pfam" id="PF13967">
    <property type="entry name" value="RSN1_TM"/>
    <property type="match status" value="1"/>
</dbReference>
<name>A0A0W0ECP8_CANGB</name>
<protein>
    <submittedName>
        <fullName evidence="13">Uncharacterized protein RSN1</fullName>
    </submittedName>
</protein>
<dbReference type="EMBL" id="LLZZ01000149">
    <property type="protein sequence ID" value="KTA98986.1"/>
    <property type="molecule type" value="Genomic_DNA"/>
</dbReference>
<evidence type="ECO:0000259" key="9">
    <source>
        <dbReference type="Pfam" id="PF02714"/>
    </source>
</evidence>
<dbReference type="GO" id="GO:0005227">
    <property type="term" value="F:calcium-activated cation channel activity"/>
    <property type="evidence" value="ECO:0007669"/>
    <property type="project" value="InterPro"/>
</dbReference>
<sequence>MSSDHVTSTSTQQVVTALITNGVIFGAFVGAFVLLRLKLKRIYEPKSSFDLINDEKKPEPLPSGIFSWILPLLKKSDNFVLQQAGLDGYFFLRYLFILAAFFAVSIMYIFPILIPINASNGAHETGLNQLAYQNVKHRHRYYAHVFCGWVFYWSFLFVVYRELMYFNSLRQAVLSSPRYASKLSSRTVLFQTVPGEYLNEQEFGKLFEGVKNIWIARTQGDLPKKVEEREKLAMTLESTEIAFLKKCLKQLKKNKDGQLDIRSLVTDKKLRPTHRTTRFIGKKVDSIDYLKEEIKKLDDEVKELQSCHEDEKTLNSIFIEFESQYQAQIALQIRAYHAPLYMSPAYVGIEPKNVVWFNLRLFWWERMVRELGSVGAIIALVILWAIPVAFVGMISNITYLTNKLHWLRFIYHLPDVLLGLLTSLAPTVALSLLMMLLPMFIRGMAKIQGATSSQQVEYFTQQSYFAFQVIQVFLVTTITSAATSTVTQIVEEPTSAMRLLAENLPKASNFFIAYIILQGMSIASGSLLQISPLAMFYALGYLLDKTPRKKWTRFTTLGSVDWGTTFPIYTNLAVIVFSYAIISPIILLFGACGFLLLYIAYLYNLTYVWQEASDARGVHYPRAMYQTIVGLYIGQICLLGLFAVGKGWGPIVLQAIGLAVTTIIHLYFNKTFDKLMRVVPVDTMKSSDGISDTPSYKNIYQQSSCAPIEENHEPHKLFGSSRAHLALKSSGYASSSPLAKDVSYRDSFHSDNTLENEDAPIRTSSPRKDINVLDTTELLADGHVKKIPQVSSWKRFFLPHIFLSFKAVKHRIPEIYNLEDPDELKDEDDIRNAYNFPAVSAELPVLWLPRDSHGISTYLIDDIASVIQASDEGAVINEDGKITILGNPPKEGLVEEKISHLSKQESHSENPFETPEEL</sequence>
<evidence type="ECO:0000256" key="5">
    <source>
        <dbReference type="ARBA" id="ARBA00022989"/>
    </source>
</evidence>
<evidence type="ECO:0000313" key="13">
    <source>
        <dbReference type="EMBL" id="KTA98986.1"/>
    </source>
</evidence>
<dbReference type="PANTHER" id="PTHR13018">
    <property type="entry name" value="PROBABLE MEMBRANE PROTEIN DUF221-RELATED"/>
    <property type="match status" value="1"/>
</dbReference>
<comment type="caution">
    <text evidence="13">The sequence shown here is derived from an EMBL/GenBank/DDBJ whole genome shotgun (WGS) entry which is preliminary data.</text>
</comment>
<dbReference type="Pfam" id="PF12621">
    <property type="entry name" value="PHM7_ext"/>
    <property type="match status" value="1"/>
</dbReference>
<feature type="transmembrane region" description="Helical" evidence="8">
    <location>
        <begin position="623"/>
        <end position="645"/>
    </location>
</feature>
<keyword evidence="6 8" id="KW-0472">Membrane</keyword>
<gene>
    <name evidence="13" type="ORF">AO440_001993</name>
</gene>
<dbReference type="InterPro" id="IPR027815">
    <property type="entry name" value="CSC1/OSCA1-like_cyt"/>
</dbReference>
<feature type="compositionally biased region" description="Basic and acidic residues" evidence="7">
    <location>
        <begin position="897"/>
        <end position="910"/>
    </location>
</feature>
<comment type="similarity">
    <text evidence="2">Belongs to the CSC1 (TC 1.A.17) family.</text>
</comment>
<dbReference type="AlphaFoldDB" id="A0A0W0ECP8"/>
<dbReference type="VEuPathDB" id="FungiDB:CAGL0H02255g"/>
<dbReference type="Proteomes" id="UP000054886">
    <property type="component" value="Unassembled WGS sequence"/>
</dbReference>
<feature type="transmembrane region" description="Helical" evidence="8">
    <location>
        <begin position="91"/>
        <end position="114"/>
    </location>
</feature>
<dbReference type="VEuPathDB" id="FungiDB:B1J91_H02255g"/>
<feature type="domain" description="CSC1/OSCA1-like N-terminal transmembrane" evidence="11">
    <location>
        <begin position="14"/>
        <end position="162"/>
    </location>
</feature>
<feature type="domain" description="CSC1/OSCA1-like cytosolic" evidence="12">
    <location>
        <begin position="185"/>
        <end position="358"/>
    </location>
</feature>